<sequence length="691" mass="78059">MTHKVEAANVNEWLAGLSESSELECKLAAGRDGKGAVPQALWETYSAFANTHGGVILLGIKEKPRGRFIVEGVQDTEKVIMDLFNTLNNPSKVSVNLICDSDVEVLDIDGQSVIKITVPKASRKQKPVYLGGNPLGKHTYRRLHEGDRPCDDESVKRMLAEQIEEERDSKILSGFTWDDIDPQSFSIYRQMLKDTKPNHPFLEFDDFGLLKKIKGWRKDRQTGEEGLTLAGLLMFGHWDAIQEAAPHYFVDYQERPEAKAELRWIDRLVPDGTWSGNLFDFYRIVYRKLTNPDSLKVPFLLKAGQRQDDTPIHEAIREALVNTLVHADYSGRVSVLVVKRPDMFGFRNPGDMRIPLDRAVQGGESDCRNRIMHQMFLMIGLGERAGSGIPKIYSGWNWQHWRRPALYEIDEPPQTLLELRMLELMPEEIQQQLQERFGDDYSALPRLERLILATAAIEQVVSHSRIAEISTEHSFDITQALQSLVKKDMLKLKGHGRGAFYHLAGASLPTPADVFGAALTPFPELPVDSDDLTLSSDDLAVRSDDLPASSDDLETCSDDITGELDDYGRWLSSALIAPAIHDLEVLEPEFRSQLEDIAYEPLHKGKVSKEVMRRVILQLCTGQFVTRACLAQLVDRTPDALRQQYLSMMVREKKLSLAFPQNPNDNRQAYIATTSLHELATQKQSLINSKE</sequence>
<evidence type="ECO:0000259" key="1">
    <source>
        <dbReference type="Pfam" id="PF04326"/>
    </source>
</evidence>
<dbReference type="PANTHER" id="PTHR30595:SF6">
    <property type="entry name" value="SCHLAFEN ALBA-2 DOMAIN-CONTAINING PROTEIN"/>
    <property type="match status" value="1"/>
</dbReference>
<dbReference type="InterPro" id="IPR038475">
    <property type="entry name" value="RecG_C_sf"/>
</dbReference>
<dbReference type="EMBL" id="JAUCDY010000002">
    <property type="protein sequence ID" value="MDM7857079.1"/>
    <property type="molecule type" value="Genomic_DNA"/>
</dbReference>
<evidence type="ECO:0000313" key="2">
    <source>
        <dbReference type="EMBL" id="MDM7857079.1"/>
    </source>
</evidence>
<protein>
    <submittedName>
        <fullName evidence="2">DNA binding domain-containing protein</fullName>
    </submittedName>
</protein>
<dbReference type="InterPro" id="IPR007421">
    <property type="entry name" value="Schlafen_AlbA_2_dom"/>
</dbReference>
<dbReference type="Gene3D" id="3.30.950.30">
    <property type="entry name" value="Schlafen, AAA domain"/>
    <property type="match status" value="1"/>
</dbReference>
<reference evidence="2 3" key="1">
    <citation type="submission" date="2023-06" db="EMBL/GenBank/DDBJ databases">
        <title>Thiopseudomonas sp. CY1220 draft genome sequence.</title>
        <authorList>
            <person name="Zhao G."/>
            <person name="An M."/>
        </authorList>
    </citation>
    <scope>NUCLEOTIDE SEQUENCE [LARGE SCALE GENOMIC DNA]</scope>
    <source>
        <strain evidence="2 3">CY1220</strain>
    </source>
</reference>
<dbReference type="Proteomes" id="UP001241056">
    <property type="component" value="Unassembled WGS sequence"/>
</dbReference>
<keyword evidence="3" id="KW-1185">Reference proteome</keyword>
<dbReference type="RefSeq" id="WP_289409730.1">
    <property type="nucleotide sequence ID" value="NZ_JAUCDY010000002.1"/>
</dbReference>
<evidence type="ECO:0000313" key="3">
    <source>
        <dbReference type="Proteomes" id="UP001241056"/>
    </source>
</evidence>
<dbReference type="PANTHER" id="PTHR30595">
    <property type="entry name" value="GLPR-RELATED TRANSCRIPTIONAL REPRESSOR"/>
    <property type="match status" value="1"/>
</dbReference>
<dbReference type="Pfam" id="PF04326">
    <property type="entry name" value="SLFN_AlbA_2"/>
    <property type="match status" value="1"/>
</dbReference>
<organism evidence="2 3">
    <name type="scientific">Thiopseudomonas acetoxidans</name>
    <dbReference type="NCBI Taxonomy" id="3041622"/>
    <lineage>
        <taxon>Bacteria</taxon>
        <taxon>Pseudomonadati</taxon>
        <taxon>Pseudomonadota</taxon>
        <taxon>Gammaproteobacteria</taxon>
        <taxon>Pseudomonadales</taxon>
        <taxon>Pseudomonadaceae</taxon>
        <taxon>Thiopseudomonas</taxon>
    </lineage>
</organism>
<dbReference type="InterPro" id="IPR038461">
    <property type="entry name" value="Schlafen_AlbA_2_dom_sf"/>
</dbReference>
<dbReference type="Gene3D" id="3.30.565.60">
    <property type="match status" value="1"/>
</dbReference>
<gene>
    <name evidence="2" type="ORF">QEZ41_02120</name>
</gene>
<comment type="caution">
    <text evidence="2">The sequence shown here is derived from an EMBL/GenBank/DDBJ whole genome shotgun (WGS) entry which is preliminary data.</text>
</comment>
<feature type="domain" description="Schlafen AlbA-2" evidence="1">
    <location>
        <begin position="19"/>
        <end position="143"/>
    </location>
</feature>
<name>A0ABT7SLL0_9GAMM</name>
<accession>A0ABT7SLL0</accession>
<proteinExistence type="predicted"/>